<organism evidence="1 2">
    <name type="scientific">Hanseniaspora valbyensis NRRL Y-1626</name>
    <dbReference type="NCBI Taxonomy" id="766949"/>
    <lineage>
        <taxon>Eukaryota</taxon>
        <taxon>Fungi</taxon>
        <taxon>Dikarya</taxon>
        <taxon>Ascomycota</taxon>
        <taxon>Saccharomycotina</taxon>
        <taxon>Saccharomycetes</taxon>
        <taxon>Saccharomycodales</taxon>
        <taxon>Saccharomycodaceae</taxon>
        <taxon>Hanseniaspora</taxon>
    </lineage>
</organism>
<name>A0A1B7T7U0_9ASCO</name>
<gene>
    <name evidence="1" type="ORF">HANVADRAFT_120645</name>
</gene>
<evidence type="ECO:0000313" key="2">
    <source>
        <dbReference type="Proteomes" id="UP000092321"/>
    </source>
</evidence>
<evidence type="ECO:0000313" key="1">
    <source>
        <dbReference type="EMBL" id="OBA24778.1"/>
    </source>
</evidence>
<dbReference type="Gene3D" id="6.10.250.3440">
    <property type="match status" value="1"/>
</dbReference>
<accession>A0A1B7T7U0</accession>
<keyword evidence="2" id="KW-1185">Reference proteome</keyword>
<dbReference type="EMBL" id="LXPE01000425">
    <property type="protein sequence ID" value="OBA24778.1"/>
    <property type="molecule type" value="Genomic_DNA"/>
</dbReference>
<comment type="caution">
    <text evidence="1">The sequence shown here is derived from an EMBL/GenBank/DDBJ whole genome shotgun (WGS) entry which is preliminary data.</text>
</comment>
<proteinExistence type="predicted"/>
<dbReference type="Proteomes" id="UP000092321">
    <property type="component" value="Unassembled WGS sequence"/>
</dbReference>
<reference evidence="2" key="1">
    <citation type="journal article" date="2016" name="Proc. Natl. Acad. Sci. U.S.A.">
        <title>Comparative genomics of biotechnologically important yeasts.</title>
        <authorList>
            <person name="Riley R."/>
            <person name="Haridas S."/>
            <person name="Wolfe K.H."/>
            <person name="Lopes M.R."/>
            <person name="Hittinger C.T."/>
            <person name="Goeker M."/>
            <person name="Salamov A.A."/>
            <person name="Wisecaver J.H."/>
            <person name="Long T.M."/>
            <person name="Calvey C.H."/>
            <person name="Aerts A.L."/>
            <person name="Barry K.W."/>
            <person name="Choi C."/>
            <person name="Clum A."/>
            <person name="Coughlan A.Y."/>
            <person name="Deshpande S."/>
            <person name="Douglass A.P."/>
            <person name="Hanson S.J."/>
            <person name="Klenk H.-P."/>
            <person name="LaButti K.M."/>
            <person name="Lapidus A."/>
            <person name="Lindquist E.A."/>
            <person name="Lipzen A.M."/>
            <person name="Meier-Kolthoff J.P."/>
            <person name="Ohm R.A."/>
            <person name="Otillar R.P."/>
            <person name="Pangilinan J.L."/>
            <person name="Peng Y."/>
            <person name="Rokas A."/>
            <person name="Rosa C.A."/>
            <person name="Scheuner C."/>
            <person name="Sibirny A.A."/>
            <person name="Slot J.C."/>
            <person name="Stielow J.B."/>
            <person name="Sun H."/>
            <person name="Kurtzman C.P."/>
            <person name="Blackwell M."/>
            <person name="Grigoriev I.V."/>
            <person name="Jeffries T.W."/>
        </authorList>
    </citation>
    <scope>NUCLEOTIDE SEQUENCE [LARGE SCALE GENOMIC DNA]</scope>
    <source>
        <strain evidence="2">NRRL Y-1626</strain>
    </source>
</reference>
<dbReference type="OrthoDB" id="3970694at2759"/>
<sequence length="115" mass="13449">MFKNSVVTLAKAANTASTANNTGKFHKQLNQVQNLLGVAKRRTKNINQSFSKEDYLKHRLIERYRTLYLNKQHLQRQANLERQFESMNEAMSLLQKILLNTMSLLKIDKTRRIPC</sequence>
<dbReference type="AlphaFoldDB" id="A0A1B7T7U0"/>
<protein>
    <submittedName>
        <fullName evidence="1">Uncharacterized protein</fullName>
    </submittedName>
</protein>